<evidence type="ECO:0000313" key="4">
    <source>
        <dbReference type="Proteomes" id="UP000469385"/>
    </source>
</evidence>
<dbReference type="AlphaFoldDB" id="A0A6N8IV23"/>
<dbReference type="RefSeq" id="WP_157398547.1">
    <property type="nucleotide sequence ID" value="NZ_WSEL01000006.1"/>
</dbReference>
<dbReference type="GO" id="GO:0004458">
    <property type="term" value="F:D-lactate dehydrogenase (cytochrome) activity"/>
    <property type="evidence" value="ECO:0007669"/>
    <property type="project" value="TreeGrafter"/>
</dbReference>
<evidence type="ECO:0000259" key="2">
    <source>
        <dbReference type="PROSITE" id="PS51387"/>
    </source>
</evidence>
<name>A0A6N8IV23_9BURK</name>
<keyword evidence="1" id="KW-0274">FAD</keyword>
<dbReference type="PANTHER" id="PTHR11748:SF119">
    <property type="entry name" value="D-2-HYDROXYGLUTARATE DEHYDROGENASE"/>
    <property type="match status" value="1"/>
</dbReference>
<dbReference type="PANTHER" id="PTHR11748">
    <property type="entry name" value="D-LACTATE DEHYDROGENASE"/>
    <property type="match status" value="1"/>
</dbReference>
<dbReference type="InterPro" id="IPR006094">
    <property type="entry name" value="Oxid_FAD_bind_N"/>
</dbReference>
<dbReference type="GO" id="GO:0008720">
    <property type="term" value="F:D-lactate dehydrogenase (NAD+) activity"/>
    <property type="evidence" value="ECO:0007669"/>
    <property type="project" value="TreeGrafter"/>
</dbReference>
<dbReference type="SUPFAM" id="SSF56176">
    <property type="entry name" value="FAD-binding/transporter-associated domain-like"/>
    <property type="match status" value="1"/>
</dbReference>
<dbReference type="InterPro" id="IPR016169">
    <property type="entry name" value="FAD-bd_PCMH_sub2"/>
</dbReference>
<evidence type="ECO:0000313" key="3">
    <source>
        <dbReference type="EMBL" id="MVQ30415.1"/>
    </source>
</evidence>
<keyword evidence="1" id="KW-0285">Flavoprotein</keyword>
<dbReference type="PROSITE" id="PS51387">
    <property type="entry name" value="FAD_PCMH"/>
    <property type="match status" value="1"/>
</dbReference>
<dbReference type="Pfam" id="PF01565">
    <property type="entry name" value="FAD_binding_4"/>
    <property type="match status" value="1"/>
</dbReference>
<dbReference type="InterPro" id="IPR036318">
    <property type="entry name" value="FAD-bd_PCMH-like_sf"/>
</dbReference>
<feature type="domain" description="FAD-binding PCMH-type" evidence="2">
    <location>
        <begin position="50"/>
        <end position="228"/>
    </location>
</feature>
<evidence type="ECO:0000256" key="1">
    <source>
        <dbReference type="ARBA" id="ARBA00022827"/>
    </source>
</evidence>
<dbReference type="EMBL" id="WSEL01000006">
    <property type="protein sequence ID" value="MVQ30415.1"/>
    <property type="molecule type" value="Genomic_DNA"/>
</dbReference>
<dbReference type="Gene3D" id="3.30.465.10">
    <property type="match status" value="1"/>
</dbReference>
<dbReference type="GO" id="GO:1903457">
    <property type="term" value="P:lactate catabolic process"/>
    <property type="evidence" value="ECO:0007669"/>
    <property type="project" value="TreeGrafter"/>
</dbReference>
<protein>
    <submittedName>
        <fullName evidence="3">FAD-binding protein</fullName>
    </submittedName>
</protein>
<sequence>MTGTDSRLRADRLQAFRAAIAGIACSDDPALLEAKSRDYAWYSPVLQVLLDGKRGELVVRPTTEEEVIRVAAACARQRLPLTVRGGGTGNYGQCVPLEGGVILDITGLDRVLEVQPGSVLCEAGILILELERAVHAHPAVPGGQELLMYPSTRDIATIGGFIAGGYGGTGTVRNGILKDPGNVSLIRVVTLEEEPRVIELHGADIQKVHHAFGTNGIITRLRLALKPAVDWVHHIALYPSYAGALRFGCQATEAIGTTLDAFLITAVDRRFAPYYESEFGHRFPPDGDAVFAMVNPACLGRWRELMRQHGGRETMALTEPELKAQGLSPAFECAWNHTTLMALRQDKSWTNLQTVYPWVPGQGIDIDLVQRQMDRYGDEVVMHHEFGRNADGCVSFGLPLVSYFGKERLYEIIREHEADGCLVFDNHVYTIEDGGMKTIDTAQIDFKKVADPHGLMNPGKTRGWLPAYARP</sequence>
<dbReference type="Proteomes" id="UP000469385">
    <property type="component" value="Unassembled WGS sequence"/>
</dbReference>
<gene>
    <name evidence="3" type="ORF">GON04_13220</name>
</gene>
<dbReference type="InterPro" id="IPR016166">
    <property type="entry name" value="FAD-bd_PCMH"/>
</dbReference>
<dbReference type="GO" id="GO:0071949">
    <property type="term" value="F:FAD binding"/>
    <property type="evidence" value="ECO:0007669"/>
    <property type="project" value="InterPro"/>
</dbReference>
<keyword evidence="4" id="KW-1185">Reference proteome</keyword>
<organism evidence="3 4">
    <name type="scientific">Ramlibacter pinisoli</name>
    <dbReference type="NCBI Taxonomy" id="2682844"/>
    <lineage>
        <taxon>Bacteria</taxon>
        <taxon>Pseudomonadati</taxon>
        <taxon>Pseudomonadota</taxon>
        <taxon>Betaproteobacteria</taxon>
        <taxon>Burkholderiales</taxon>
        <taxon>Comamonadaceae</taxon>
        <taxon>Ramlibacter</taxon>
    </lineage>
</organism>
<accession>A0A6N8IV23</accession>
<reference evidence="3 4" key="1">
    <citation type="submission" date="2019-12" db="EMBL/GenBank/DDBJ databases">
        <authorList>
            <person name="Huq M.A."/>
        </authorList>
    </citation>
    <scope>NUCLEOTIDE SEQUENCE [LARGE SCALE GENOMIC DNA]</scope>
    <source>
        <strain evidence="3 4">MAH-25</strain>
    </source>
</reference>
<proteinExistence type="predicted"/>
<comment type="caution">
    <text evidence="3">The sequence shown here is derived from an EMBL/GenBank/DDBJ whole genome shotgun (WGS) entry which is preliminary data.</text>
</comment>